<reference evidence="6 7" key="2">
    <citation type="journal article" date="2012" name="Open Biol.">
        <title>Characteristics of nucleosomes and linker DNA regions on the genome of the basidiomycete Mixia osmundae revealed by mono- and dinucleosome mapping.</title>
        <authorList>
            <person name="Nishida H."/>
            <person name="Kondo S."/>
            <person name="Matsumoto T."/>
            <person name="Suzuki Y."/>
            <person name="Yoshikawa H."/>
            <person name="Taylor T.D."/>
            <person name="Sugiyama J."/>
        </authorList>
    </citation>
    <scope>NUCLEOTIDE SEQUENCE [LARGE SCALE GENOMIC DNA]</scope>
    <source>
        <strain evidence="7">CBS 9802 / IAM 14324 / JCM 22182 / KY 12970</strain>
    </source>
</reference>
<dbReference type="Gene3D" id="3.30.559.70">
    <property type="entry name" value="Choline/Carnitine o-acyltransferase, domain 2"/>
    <property type="match status" value="1"/>
</dbReference>
<dbReference type="Proteomes" id="UP000009131">
    <property type="component" value="Unassembled WGS sequence"/>
</dbReference>
<sequence>MLRHSFARISSPTLTRMASTLAAAPAQAPSWQAWRLNPPCLVPAESNTMASQDALPCLPVPELSSTLNKLRASVRALARTDDELNTTLAKIQSFETNEGPKLQEKLRERAAERDQREGNWIAESWDTNAYMAYRDSVVINVSYAFGFKKLPQGDSASAPNDPTYVAATIALKALEFCDQITSGKLQPDKAGEAALCMESYKWMFNACRIPAKPADYAVKLREDDPSGQHLIAIRRNRFYKIALSANGQRPGLAGLQKAFAAVYQEADRSAVMPPVGALTSWDRDNWTDARVELMKDPGNSATLAEIERASFVIALDEECAGSSFQNKSDDIVAMSHQMLHSDGKNRFFDKPLQWIVRDDGEAGFIGEHSCMDGTPTARMNDWLTHDLLSHKLAPGSDASTQISPPTEVKFALSTITMDHIAQAIQAHEKNVADNCTVGFTLYRRYGKNQIKKQKCSPDGWTQMTMQLAHALTEEGQLVGTYEAAMTRRFKLGRTETVRVCTEQAVKWVKSMLSKDASDDERRQLFRDALAQHGKDMKDASAAQGIDRHLVGLKWSADGNVPDLYSDGLYQRAATWTMSTSQIYSLNFHCYLWGRVVRYGFPYMIHPDSLQFTITGDKDAKTQEMVRNCGVAADMVMDLFERAPSAKL</sequence>
<keyword evidence="3" id="KW-0012">Acyltransferase</keyword>
<evidence type="ECO:0000256" key="1">
    <source>
        <dbReference type="ARBA" id="ARBA00005232"/>
    </source>
</evidence>
<keyword evidence="7" id="KW-1185">Reference proteome</keyword>
<dbReference type="InParanoid" id="G7DZS7"/>
<evidence type="ECO:0000256" key="3">
    <source>
        <dbReference type="ARBA" id="ARBA00023315"/>
    </source>
</evidence>
<dbReference type="HOGENOM" id="CLU_013513_5_1_1"/>
<gene>
    <name evidence="6" type="primary">Mo02748</name>
    <name evidence="6" type="ORF">E5Q_02748</name>
</gene>
<organism evidence="6 7">
    <name type="scientific">Mixia osmundae (strain CBS 9802 / IAM 14324 / JCM 22182 / KY 12970)</name>
    <dbReference type="NCBI Taxonomy" id="764103"/>
    <lineage>
        <taxon>Eukaryota</taxon>
        <taxon>Fungi</taxon>
        <taxon>Dikarya</taxon>
        <taxon>Basidiomycota</taxon>
        <taxon>Pucciniomycotina</taxon>
        <taxon>Mixiomycetes</taxon>
        <taxon>Mixiales</taxon>
        <taxon>Mixiaceae</taxon>
        <taxon>Mixia</taxon>
    </lineage>
</organism>
<keyword evidence="2" id="KW-0808">Transferase</keyword>
<reference evidence="6 7" key="1">
    <citation type="journal article" date="2011" name="J. Gen. Appl. Microbiol.">
        <title>Draft genome sequencing of the enigmatic basidiomycete Mixia osmundae.</title>
        <authorList>
            <person name="Nishida H."/>
            <person name="Nagatsuka Y."/>
            <person name="Sugiyama J."/>
        </authorList>
    </citation>
    <scope>NUCLEOTIDE SEQUENCE [LARGE SCALE GENOMIC DNA]</scope>
    <source>
        <strain evidence="7">CBS 9802 / IAM 14324 / JCM 22182 / KY 12970</strain>
    </source>
</reference>
<dbReference type="RefSeq" id="XP_014567881.1">
    <property type="nucleotide sequence ID" value="XM_014712395.1"/>
</dbReference>
<evidence type="ECO:0000256" key="2">
    <source>
        <dbReference type="ARBA" id="ARBA00022679"/>
    </source>
</evidence>
<dbReference type="PROSITE" id="PS00439">
    <property type="entry name" value="ACYLTRANSF_C_1"/>
    <property type="match status" value="1"/>
</dbReference>
<evidence type="ECO:0000313" key="7">
    <source>
        <dbReference type="Proteomes" id="UP000009131"/>
    </source>
</evidence>
<dbReference type="STRING" id="764103.G7DZS7"/>
<dbReference type="GO" id="GO:0004092">
    <property type="term" value="F:carnitine O-acetyltransferase activity"/>
    <property type="evidence" value="ECO:0007669"/>
    <property type="project" value="TreeGrafter"/>
</dbReference>
<dbReference type="OMA" id="WWIQTAY"/>
<accession>G7DZS7</accession>
<dbReference type="GO" id="GO:0009437">
    <property type="term" value="P:carnitine metabolic process"/>
    <property type="evidence" value="ECO:0007669"/>
    <property type="project" value="TreeGrafter"/>
</dbReference>
<protein>
    <recommendedName>
        <fullName evidence="5">Choline/carnitine acyltransferase domain-containing protein</fullName>
    </recommendedName>
</protein>
<dbReference type="PANTHER" id="PTHR22589:SF103">
    <property type="entry name" value="CARNITINE O-ACETYL-TRANSFERASE, ISOFORM A-RELATED"/>
    <property type="match status" value="1"/>
</dbReference>
<dbReference type="Pfam" id="PF00755">
    <property type="entry name" value="Carn_acyltransf"/>
    <property type="match status" value="1"/>
</dbReference>
<dbReference type="GO" id="GO:0005739">
    <property type="term" value="C:mitochondrion"/>
    <property type="evidence" value="ECO:0007669"/>
    <property type="project" value="TreeGrafter"/>
</dbReference>
<proteinExistence type="inferred from homology"/>
<dbReference type="InterPro" id="IPR000542">
    <property type="entry name" value="Carn_acyl_trans"/>
</dbReference>
<dbReference type="PANTHER" id="PTHR22589">
    <property type="entry name" value="CARNITINE O-ACYLTRANSFERASE"/>
    <property type="match status" value="1"/>
</dbReference>
<comment type="caution">
    <text evidence="6">The sequence shown here is derived from an EMBL/GenBank/DDBJ whole genome shotgun (WGS) entry which is preliminary data.</text>
</comment>
<evidence type="ECO:0000259" key="5">
    <source>
        <dbReference type="Pfam" id="PF00755"/>
    </source>
</evidence>
<dbReference type="GO" id="GO:0005777">
    <property type="term" value="C:peroxisome"/>
    <property type="evidence" value="ECO:0007669"/>
    <property type="project" value="TreeGrafter"/>
</dbReference>
<dbReference type="InterPro" id="IPR042231">
    <property type="entry name" value="Cho/carn_acyl_trans_2"/>
</dbReference>
<feature type="domain" description="Choline/carnitine acyltransferase" evidence="5">
    <location>
        <begin position="58"/>
        <end position="624"/>
    </location>
</feature>
<comment type="similarity">
    <text evidence="1">Belongs to the carnitine/choline acetyltransferase family.</text>
</comment>
<dbReference type="OrthoDB" id="240216at2759"/>
<feature type="active site" description="Proton acceptor" evidence="4">
    <location>
        <position position="368"/>
    </location>
</feature>
<name>G7DZS7_MIXOS</name>
<evidence type="ECO:0000313" key="6">
    <source>
        <dbReference type="EMBL" id="GAA96087.1"/>
    </source>
</evidence>
<dbReference type="Gene3D" id="3.30.559.10">
    <property type="entry name" value="Chloramphenicol acetyltransferase-like domain"/>
    <property type="match status" value="1"/>
</dbReference>
<dbReference type="InterPro" id="IPR039551">
    <property type="entry name" value="Cho/carn_acyl_trans"/>
</dbReference>
<dbReference type="eggNOG" id="KOG3717">
    <property type="taxonomic scope" value="Eukaryota"/>
</dbReference>
<evidence type="ECO:0000256" key="4">
    <source>
        <dbReference type="PIRSR" id="PIRSR600542-1"/>
    </source>
</evidence>
<dbReference type="EMBL" id="BABT02000074">
    <property type="protein sequence ID" value="GAA96087.1"/>
    <property type="molecule type" value="Genomic_DNA"/>
</dbReference>
<dbReference type="InterPro" id="IPR023213">
    <property type="entry name" value="CAT-like_dom_sf"/>
</dbReference>
<dbReference type="SUPFAM" id="SSF52777">
    <property type="entry name" value="CoA-dependent acyltransferases"/>
    <property type="match status" value="2"/>
</dbReference>
<dbReference type="AlphaFoldDB" id="G7DZS7"/>